<dbReference type="SUPFAM" id="SSF160631">
    <property type="entry name" value="SMI1/KNR4-like"/>
    <property type="match status" value="1"/>
</dbReference>
<dbReference type="Proteomes" id="UP001161691">
    <property type="component" value="Unassembled WGS sequence"/>
</dbReference>
<protein>
    <submittedName>
        <fullName evidence="1">SMI1/KNR4 family protein</fullName>
    </submittedName>
</protein>
<evidence type="ECO:0000313" key="1">
    <source>
        <dbReference type="EMBL" id="MDI4647477.1"/>
    </source>
</evidence>
<dbReference type="EMBL" id="JAGRPV010000001">
    <property type="protein sequence ID" value="MDI4647477.1"/>
    <property type="molecule type" value="Genomic_DNA"/>
</dbReference>
<accession>A0ABT6TKU3</accession>
<dbReference type="InterPro" id="IPR037883">
    <property type="entry name" value="Knr4/Smi1-like_sf"/>
</dbReference>
<proteinExistence type="predicted"/>
<comment type="caution">
    <text evidence="1">The sequence shown here is derived from an EMBL/GenBank/DDBJ whole genome shotgun (WGS) entry which is preliminary data.</text>
</comment>
<keyword evidence="2" id="KW-1185">Reference proteome</keyword>
<organism evidence="1 2">
    <name type="scientific">Cohnella hashimotonis</name>
    <dbReference type="NCBI Taxonomy" id="2826895"/>
    <lineage>
        <taxon>Bacteria</taxon>
        <taxon>Bacillati</taxon>
        <taxon>Bacillota</taxon>
        <taxon>Bacilli</taxon>
        <taxon>Bacillales</taxon>
        <taxon>Paenibacillaceae</taxon>
        <taxon>Cohnella</taxon>
    </lineage>
</organism>
<name>A0ABT6TKU3_9BACL</name>
<dbReference type="RefSeq" id="WP_282910241.1">
    <property type="nucleotide sequence ID" value="NZ_JAGRPV010000001.1"/>
</dbReference>
<sequence>MDYSETIRKMKDDGVVFAEGLTESEFVLIEQKYDFCFPPDLKEFLSITLPTSNQFINWRDMSKRNVQLIQERFDWCLQGMLFDVEHNNFWLQEWGVKPVDLEAAKGKCIVQYRNAPKLIPIYSHRYIPETPFEAGNPILSVHQTDIIYYGENLHSYLMVEFDLKKYDQIDFYSIKRIPFWSDIIEMWETEI</sequence>
<gene>
    <name evidence="1" type="ORF">KB449_21080</name>
</gene>
<evidence type="ECO:0000313" key="2">
    <source>
        <dbReference type="Proteomes" id="UP001161691"/>
    </source>
</evidence>
<dbReference type="PANTHER" id="PTHR32011">
    <property type="entry name" value="OS08G0472400 PROTEIN"/>
    <property type="match status" value="1"/>
</dbReference>
<reference evidence="1" key="1">
    <citation type="submission" date="2023-04" db="EMBL/GenBank/DDBJ databases">
        <title>Comparative genomic analysis of Cohnella hashimotonis sp. nov., isolated from the International Space Station.</title>
        <authorList>
            <person name="Venkateswaran K."/>
            <person name="Simpson A."/>
        </authorList>
    </citation>
    <scope>NUCLEOTIDE SEQUENCE</scope>
    <source>
        <strain evidence="1">F6_2S_P_1</strain>
    </source>
</reference>
<dbReference type="PANTHER" id="PTHR32011:SF2">
    <property type="entry name" value="OS08G0472400 PROTEIN"/>
    <property type="match status" value="1"/>
</dbReference>